<reference evidence="1 2" key="1">
    <citation type="submission" date="2021-03" db="EMBL/GenBank/DDBJ databases">
        <title>Complete Genome Sequence Data of Xenorhabdus budapestensis strain C72, a Candidate Biological Control Agent, from China.</title>
        <authorList>
            <person name="LI B."/>
            <person name="WANG S."/>
            <person name="QIU D."/>
        </authorList>
    </citation>
    <scope>NUCLEOTIDE SEQUENCE [LARGE SCALE GENOMIC DNA]</scope>
    <source>
        <strain evidence="1 2">C-7-2</strain>
    </source>
</reference>
<gene>
    <name evidence="1" type="ORF">HGO23_06500</name>
</gene>
<sequence length="54" mass="5928">MFSNTTINEVCADLHTMLEAVMILESMKSSRANDIAKQIIELLSAKAKEASSNK</sequence>
<name>A0ABX7VN86_XENBU</name>
<proteinExistence type="predicted"/>
<dbReference type="EMBL" id="CP072455">
    <property type="protein sequence ID" value="QTL40985.1"/>
    <property type="molecule type" value="Genomic_DNA"/>
</dbReference>
<protein>
    <submittedName>
        <fullName evidence="1">Uncharacterized protein</fullName>
    </submittedName>
</protein>
<dbReference type="Proteomes" id="UP000665047">
    <property type="component" value="Chromosome"/>
</dbReference>
<organism evidence="1 2">
    <name type="scientific">Xenorhabdus budapestensis</name>
    <dbReference type="NCBI Taxonomy" id="290110"/>
    <lineage>
        <taxon>Bacteria</taxon>
        <taxon>Pseudomonadati</taxon>
        <taxon>Pseudomonadota</taxon>
        <taxon>Gammaproteobacteria</taxon>
        <taxon>Enterobacterales</taxon>
        <taxon>Morganellaceae</taxon>
        <taxon>Xenorhabdus</taxon>
    </lineage>
</organism>
<dbReference type="RefSeq" id="WP_209028351.1">
    <property type="nucleotide sequence ID" value="NZ_CP072455.1"/>
</dbReference>
<keyword evidence="2" id="KW-1185">Reference proteome</keyword>
<evidence type="ECO:0000313" key="1">
    <source>
        <dbReference type="EMBL" id="QTL40985.1"/>
    </source>
</evidence>
<accession>A0ABX7VN86</accession>
<evidence type="ECO:0000313" key="2">
    <source>
        <dbReference type="Proteomes" id="UP000665047"/>
    </source>
</evidence>